<dbReference type="PANTHER" id="PTHR46796">
    <property type="entry name" value="HTH-TYPE TRANSCRIPTIONAL ACTIVATOR RHAS-RELATED"/>
    <property type="match status" value="1"/>
</dbReference>
<name>A0A5Q5BGI5_MYCSS</name>
<dbReference type="SUPFAM" id="SSF46689">
    <property type="entry name" value="Homeodomain-like"/>
    <property type="match status" value="1"/>
</dbReference>
<dbReference type="GO" id="GO:0003700">
    <property type="term" value="F:DNA-binding transcription factor activity"/>
    <property type="evidence" value="ECO:0007669"/>
    <property type="project" value="InterPro"/>
</dbReference>
<dbReference type="GO" id="GO:0043565">
    <property type="term" value="F:sequence-specific DNA binding"/>
    <property type="evidence" value="ECO:0007669"/>
    <property type="project" value="InterPro"/>
</dbReference>
<dbReference type="InterPro" id="IPR050204">
    <property type="entry name" value="AraC_XylS_family_regulators"/>
</dbReference>
<dbReference type="Pfam" id="PF12833">
    <property type="entry name" value="HTH_18"/>
    <property type="match status" value="1"/>
</dbReference>
<keyword evidence="3" id="KW-0804">Transcription</keyword>
<dbReference type="KEGG" id="mmc:Mmcs_1200"/>
<evidence type="ECO:0000259" key="4">
    <source>
        <dbReference type="PROSITE" id="PS01124"/>
    </source>
</evidence>
<dbReference type="Gene3D" id="1.10.10.60">
    <property type="entry name" value="Homeodomain-like"/>
    <property type="match status" value="1"/>
</dbReference>
<protein>
    <submittedName>
        <fullName evidence="5">Transcriptional regulator, AraC family</fullName>
    </submittedName>
</protein>
<dbReference type="AlphaFoldDB" id="A0A5Q5BGI5"/>
<sequence>MDTHTASLVRRASWATPDLAEAHDLLHAEYGASLRLGESRASARQLSVDRRQTPTFECHDVRLPARLQFDVEDYGGVVIAALQAGTVTANSDAHGVSYRRGDVFMSNFPGAHYRCHTDHAWSHTVTIPVRVLAESAGVPPSSLRFMSGNPVSADAAAKWVATLETVERLLDDPDTANPIVLGKAGRMLAARVLEIFPVTRTPGTEHPGRLVPNFLRRAIAYMEDNATADIGVADIAAAVELTPDGVTYLFRRHLGVGPLDHLRRIRLDHAHRDLLDHDPESTTVFSIAARWVFPHLPSFEELYCGSYGQNPRDTLQAG</sequence>
<dbReference type="InterPro" id="IPR018060">
    <property type="entry name" value="HTH_AraC"/>
</dbReference>
<gene>
    <name evidence="5" type="ordered locus">Mmcs_1200</name>
</gene>
<reference evidence="5" key="1">
    <citation type="submission" date="2006-06" db="EMBL/GenBank/DDBJ databases">
        <title>Complete sequence of chromosome of Mycobacterium sp. MCS.</title>
        <authorList>
            <consortium name="US DOE Joint Genome Institute"/>
            <person name="Copeland A."/>
            <person name="Lucas S."/>
            <person name="Lapidus A."/>
            <person name="Barry K."/>
            <person name="Detter J.C."/>
            <person name="Glavina del Rio T."/>
            <person name="Hammon N."/>
            <person name="Israni S."/>
            <person name="Dalin E."/>
            <person name="Tice H."/>
            <person name="Pitluck S."/>
            <person name="Martinez M."/>
            <person name="Schmutz J."/>
            <person name="Larimer F."/>
            <person name="Land M."/>
            <person name="Hauser L."/>
            <person name="Kyrpides N."/>
            <person name="Kim E."/>
            <person name="Miller C.D."/>
            <person name="Hughes J.E."/>
            <person name="Anderson A.J."/>
            <person name="Sims R.C."/>
            <person name="Richardson P."/>
        </authorList>
    </citation>
    <scope>NUCLEOTIDE SEQUENCE [LARGE SCALE GENOMIC DNA]</scope>
    <source>
        <strain evidence="5">MCS</strain>
    </source>
</reference>
<feature type="domain" description="HTH araC/xylS-type" evidence="4">
    <location>
        <begin position="216"/>
        <end position="317"/>
    </location>
</feature>
<evidence type="ECO:0000256" key="1">
    <source>
        <dbReference type="ARBA" id="ARBA00023015"/>
    </source>
</evidence>
<evidence type="ECO:0000256" key="2">
    <source>
        <dbReference type="ARBA" id="ARBA00023125"/>
    </source>
</evidence>
<keyword evidence="1" id="KW-0805">Transcription regulation</keyword>
<dbReference type="InterPro" id="IPR009057">
    <property type="entry name" value="Homeodomain-like_sf"/>
</dbReference>
<evidence type="ECO:0000313" key="5">
    <source>
        <dbReference type="EMBL" id="ABG07312.1"/>
    </source>
</evidence>
<accession>A0A5Q5BGI5</accession>
<dbReference type="EMBL" id="CP000384">
    <property type="protein sequence ID" value="ABG07312.1"/>
    <property type="molecule type" value="Genomic_DNA"/>
</dbReference>
<dbReference type="PROSITE" id="PS01124">
    <property type="entry name" value="HTH_ARAC_FAMILY_2"/>
    <property type="match status" value="1"/>
</dbReference>
<keyword evidence="2" id="KW-0238">DNA-binding</keyword>
<organism evidence="5">
    <name type="scientific">Mycobacterium sp. (strain MCS)</name>
    <dbReference type="NCBI Taxonomy" id="164756"/>
    <lineage>
        <taxon>Bacteria</taxon>
        <taxon>Bacillati</taxon>
        <taxon>Actinomycetota</taxon>
        <taxon>Actinomycetes</taxon>
        <taxon>Mycobacteriales</taxon>
        <taxon>Mycobacteriaceae</taxon>
        <taxon>Mycobacterium</taxon>
    </lineage>
</organism>
<dbReference type="SMART" id="SM00342">
    <property type="entry name" value="HTH_ARAC"/>
    <property type="match status" value="1"/>
</dbReference>
<dbReference type="PANTHER" id="PTHR46796:SF12">
    <property type="entry name" value="HTH-TYPE DNA-BINDING TRANSCRIPTIONAL ACTIVATOR EUTR"/>
    <property type="match status" value="1"/>
</dbReference>
<proteinExistence type="predicted"/>
<evidence type="ECO:0000256" key="3">
    <source>
        <dbReference type="ARBA" id="ARBA00023163"/>
    </source>
</evidence>